<dbReference type="EMBL" id="CAJNOT010000219">
    <property type="protein sequence ID" value="CAF0898831.1"/>
    <property type="molecule type" value="Genomic_DNA"/>
</dbReference>
<dbReference type="PROSITE" id="PS50802">
    <property type="entry name" value="OTU"/>
    <property type="match status" value="1"/>
</dbReference>
<protein>
    <recommendedName>
        <fullName evidence="2">OTU domain-containing protein</fullName>
    </recommendedName>
</protein>
<dbReference type="Gene3D" id="3.90.70.80">
    <property type="match status" value="1"/>
</dbReference>
<dbReference type="SUPFAM" id="SSF54001">
    <property type="entry name" value="Cysteine proteinases"/>
    <property type="match status" value="1"/>
</dbReference>
<evidence type="ECO:0000313" key="4">
    <source>
        <dbReference type="Proteomes" id="UP000663864"/>
    </source>
</evidence>
<feature type="domain" description="OTU" evidence="2">
    <location>
        <begin position="146"/>
        <end position="271"/>
    </location>
</feature>
<comment type="caution">
    <text evidence="3">The sequence shown here is derived from an EMBL/GenBank/DDBJ whole genome shotgun (WGS) entry which is preliminary data.</text>
</comment>
<reference evidence="3" key="1">
    <citation type="submission" date="2021-02" db="EMBL/GenBank/DDBJ databases">
        <authorList>
            <person name="Nowell W R."/>
        </authorList>
    </citation>
    <scope>NUCLEOTIDE SEQUENCE</scope>
</reference>
<evidence type="ECO:0000313" key="3">
    <source>
        <dbReference type="EMBL" id="CAF0898831.1"/>
    </source>
</evidence>
<dbReference type="InterPro" id="IPR003323">
    <property type="entry name" value="OTU_dom"/>
</dbReference>
<dbReference type="PANTHER" id="PTHR12419:SF10">
    <property type="entry name" value="DEUBIQUITINASE OTUD6B"/>
    <property type="match status" value="1"/>
</dbReference>
<feature type="region of interest" description="Disordered" evidence="1">
    <location>
        <begin position="67"/>
        <end position="114"/>
    </location>
</feature>
<dbReference type="InterPro" id="IPR050704">
    <property type="entry name" value="Peptidase_C85-like"/>
</dbReference>
<proteinExistence type="predicted"/>
<accession>A0A813ZE04</accession>
<dbReference type="GO" id="GO:0016579">
    <property type="term" value="P:protein deubiquitination"/>
    <property type="evidence" value="ECO:0007669"/>
    <property type="project" value="TreeGrafter"/>
</dbReference>
<feature type="region of interest" description="Disordered" evidence="1">
    <location>
        <begin position="1"/>
        <end position="24"/>
    </location>
</feature>
<evidence type="ECO:0000256" key="1">
    <source>
        <dbReference type="SAM" id="MobiDB-lite"/>
    </source>
</evidence>
<sequence length="277" mass="32424">MAESNSSENIEDEAIRHRHERRELQSTIQQLKKSINKNDKTRKKKIDSEIKALEEAFEKRWEHFNENATTLESNTTIDSIQSNENLPETDEKQHASRKARRLANKEKRQAELNTNQEIIDYDNQPESIRSRNESLSIDEQLHERGLELYSIASDGNCLFASIVNQLSDLNVRELREQVAEYLRKHRNEYEPFIDTNYDIYCDKLAKENIWGGQIELQICAKILQRSIEIIQGNGNEPIKIDCPSSSKPPIIITYHRYLYANGEHYNSTMRTQENDNE</sequence>
<gene>
    <name evidence="3" type="ORF">ZHD862_LOCUS7281</name>
</gene>
<organism evidence="3 4">
    <name type="scientific">Rotaria sordida</name>
    <dbReference type="NCBI Taxonomy" id="392033"/>
    <lineage>
        <taxon>Eukaryota</taxon>
        <taxon>Metazoa</taxon>
        <taxon>Spiralia</taxon>
        <taxon>Gnathifera</taxon>
        <taxon>Rotifera</taxon>
        <taxon>Eurotatoria</taxon>
        <taxon>Bdelloidea</taxon>
        <taxon>Philodinida</taxon>
        <taxon>Philodinidae</taxon>
        <taxon>Rotaria</taxon>
    </lineage>
</organism>
<dbReference type="Pfam" id="PF02338">
    <property type="entry name" value="OTU"/>
    <property type="match status" value="1"/>
</dbReference>
<dbReference type="GO" id="GO:0004843">
    <property type="term" value="F:cysteine-type deubiquitinase activity"/>
    <property type="evidence" value="ECO:0007669"/>
    <property type="project" value="TreeGrafter"/>
</dbReference>
<dbReference type="PANTHER" id="PTHR12419">
    <property type="entry name" value="OTU DOMAIN CONTAINING PROTEIN"/>
    <property type="match status" value="1"/>
</dbReference>
<dbReference type="Proteomes" id="UP000663864">
    <property type="component" value="Unassembled WGS sequence"/>
</dbReference>
<dbReference type="InterPro" id="IPR038765">
    <property type="entry name" value="Papain-like_cys_pep_sf"/>
</dbReference>
<feature type="compositionally biased region" description="Polar residues" evidence="1">
    <location>
        <begin position="67"/>
        <end position="86"/>
    </location>
</feature>
<dbReference type="AlphaFoldDB" id="A0A813ZE04"/>
<evidence type="ECO:0000259" key="2">
    <source>
        <dbReference type="PROSITE" id="PS50802"/>
    </source>
</evidence>
<name>A0A813ZE04_9BILA</name>